<dbReference type="Proteomes" id="UP000814128">
    <property type="component" value="Unassembled WGS sequence"/>
</dbReference>
<reference evidence="1" key="1">
    <citation type="submission" date="2021-02" db="EMBL/GenBank/DDBJ databases">
        <authorList>
            <consortium name="DOE Joint Genome Institute"/>
            <person name="Ahrendt S."/>
            <person name="Looney B.P."/>
            <person name="Miyauchi S."/>
            <person name="Morin E."/>
            <person name="Drula E."/>
            <person name="Courty P.E."/>
            <person name="Chicoki N."/>
            <person name="Fauchery L."/>
            <person name="Kohler A."/>
            <person name="Kuo A."/>
            <person name="Labutti K."/>
            <person name="Pangilinan J."/>
            <person name="Lipzen A."/>
            <person name="Riley R."/>
            <person name="Andreopoulos W."/>
            <person name="He G."/>
            <person name="Johnson J."/>
            <person name="Barry K.W."/>
            <person name="Grigoriev I.V."/>
            <person name="Nagy L."/>
            <person name="Hibbett D."/>
            <person name="Henrissat B."/>
            <person name="Matheny P.B."/>
            <person name="Labbe J."/>
            <person name="Martin F."/>
        </authorList>
    </citation>
    <scope>NUCLEOTIDE SEQUENCE</scope>
    <source>
        <strain evidence="1">EC-137</strain>
    </source>
</reference>
<sequence>MSAFRSTTWSIPKFYASLIISAVTWLLGASDSGLLRAFVLGRLPRLLDLHNKALENAEGGSAPEIVNTAVRDAWAGLCLGPQAHPLLMQDDHNLDMGMSMLGEVSDVGSTPPSFTREFTFQLQNAGLVDETFVARLGGSWSPAWARISTEVTECGGDLRAYLMQRLTLAFEGNSVEDLTAFLQKLREDYSAHHEFFQLVKTKFTTATSKFDTETVSHFSRIFCSDLAIMDMLCLHIPISDIVASGLAMWEDFDCETIGDPQTAVRNLGELVVFLQVATCRYALSDIPLTLGPRTLSARSLRTASLLRRPDMFQSPQVPALLHVWFRTLFDKSSEGIEDSVLRSTRPKVLLELAATLCQAGITAASGNKIDQDVLNAGLSYFLDPLLSWTLLGIIQSLVRDLRISRFTYAPTVHAFQMLYTSESFPRPLRALAAPSILRLLSCPSMQQFIPKTLDTAALRARARQAMGLPVDDPTPALHLQPPPLDQSPVTTALRAALSSSPTKPPHLDVPRLLLFVPPTKFLRLVWDQLVLSLDLAAARKLAVHILSTPLTPAAPLLPLFVHVVLPGILDVLDAGPSAELLASILAASLMAALQLERAVTAVTGGADGKPPLGEPSAVMAKALAVELRHRKGAAGAALVAQRLASSKAFVTSFPVFKTDI</sequence>
<name>A0ACB8QFN3_9AGAM</name>
<gene>
    <name evidence="1" type="ORF">K488DRAFT_87552</name>
</gene>
<dbReference type="EMBL" id="MU273611">
    <property type="protein sequence ID" value="KAI0030643.1"/>
    <property type="molecule type" value="Genomic_DNA"/>
</dbReference>
<comment type="caution">
    <text evidence="1">The sequence shown here is derived from an EMBL/GenBank/DDBJ whole genome shotgun (WGS) entry which is preliminary data.</text>
</comment>
<proteinExistence type="predicted"/>
<keyword evidence="2" id="KW-1185">Reference proteome</keyword>
<evidence type="ECO:0000313" key="1">
    <source>
        <dbReference type="EMBL" id="KAI0030643.1"/>
    </source>
</evidence>
<reference evidence="1" key="2">
    <citation type="journal article" date="2022" name="New Phytol.">
        <title>Evolutionary transition to the ectomycorrhizal habit in the genomes of a hyperdiverse lineage of mushroom-forming fungi.</title>
        <authorList>
            <person name="Looney B."/>
            <person name="Miyauchi S."/>
            <person name="Morin E."/>
            <person name="Drula E."/>
            <person name="Courty P.E."/>
            <person name="Kohler A."/>
            <person name="Kuo A."/>
            <person name="LaButti K."/>
            <person name="Pangilinan J."/>
            <person name="Lipzen A."/>
            <person name="Riley R."/>
            <person name="Andreopoulos W."/>
            <person name="He G."/>
            <person name="Johnson J."/>
            <person name="Nolan M."/>
            <person name="Tritt A."/>
            <person name="Barry K.W."/>
            <person name="Grigoriev I.V."/>
            <person name="Nagy L.G."/>
            <person name="Hibbett D."/>
            <person name="Henrissat B."/>
            <person name="Matheny P.B."/>
            <person name="Labbe J."/>
            <person name="Martin F.M."/>
        </authorList>
    </citation>
    <scope>NUCLEOTIDE SEQUENCE</scope>
    <source>
        <strain evidence="1">EC-137</strain>
    </source>
</reference>
<protein>
    <submittedName>
        <fullName evidence="1">Uncharacterized protein</fullName>
    </submittedName>
</protein>
<accession>A0ACB8QFN3</accession>
<organism evidence="1 2">
    <name type="scientific">Vararia minispora EC-137</name>
    <dbReference type="NCBI Taxonomy" id="1314806"/>
    <lineage>
        <taxon>Eukaryota</taxon>
        <taxon>Fungi</taxon>
        <taxon>Dikarya</taxon>
        <taxon>Basidiomycota</taxon>
        <taxon>Agaricomycotina</taxon>
        <taxon>Agaricomycetes</taxon>
        <taxon>Russulales</taxon>
        <taxon>Lachnocladiaceae</taxon>
        <taxon>Vararia</taxon>
    </lineage>
</organism>
<evidence type="ECO:0000313" key="2">
    <source>
        <dbReference type="Proteomes" id="UP000814128"/>
    </source>
</evidence>